<sequence>MPDYRVLGESISQLAEGPVWVGDKGQAWWIDVFGGVLHRVDLESGFDEPWDVGERLAFAIPTLDPTDTRIVLGLAGHVVLTEIGSREWSPLADNLDGGSNTSVNDAKCDAAGRLWFGTLDNDLVNPIASLYSSARGAEVTPRLGGLTISNGLGWSPDGRTMYVIDSAPHVLLAMTFDRDTGVVGEQSTLISFSREDGLPDGLSVDRDGDIWVAMYGGGALRRYTPNGALAEVLPLPVSHPTSCAFVGAGLDQLLVTTSAWAPTTVGELDGATLLVDVATPGLPVSGFDTA</sequence>
<reference evidence="3" key="1">
    <citation type="submission" date="2015-08" db="EMBL/GenBank/DDBJ databases">
        <authorList>
            <person name="Babu N.S."/>
            <person name="Beckwith C.J."/>
            <person name="Beseler K.G."/>
            <person name="Brison A."/>
            <person name="Carone J.V."/>
            <person name="Caskin T.P."/>
            <person name="Diamond M."/>
            <person name="Durham M.E."/>
            <person name="Foxe J.M."/>
            <person name="Go M."/>
            <person name="Henderson B.A."/>
            <person name="Jones I.B."/>
            <person name="McGettigan J.A."/>
            <person name="Micheletti S.J."/>
            <person name="Nasrallah M.E."/>
            <person name="Ortiz D."/>
            <person name="Piller C.R."/>
            <person name="Privatt S.R."/>
            <person name="Schneider S.L."/>
            <person name="Sharp S."/>
            <person name="Smith T.C."/>
            <person name="Stanton J.D."/>
            <person name="Ullery H.E."/>
            <person name="Wilson R.J."/>
            <person name="Serrano M.G."/>
            <person name="Buck G."/>
            <person name="Lee V."/>
            <person name="Wang Y."/>
            <person name="Carvalho R."/>
            <person name="Voegtly L."/>
            <person name="Shi R."/>
            <person name="Duckworth R."/>
            <person name="Johnson A."/>
            <person name="Loviza R."/>
            <person name="Walstead R."/>
            <person name="Shah Z."/>
            <person name="Kiflezghi M."/>
            <person name="Wade K."/>
            <person name="Ball S.L."/>
            <person name="Bradley K.W."/>
            <person name="Asai D.J."/>
            <person name="Bowman C.A."/>
            <person name="Russell D.A."/>
            <person name="Pope W.H."/>
            <person name="Jacobs-Sera D."/>
            <person name="Hendrix R.W."/>
            <person name="Hatfull G.F."/>
        </authorList>
    </citation>
    <scope>NUCLEOTIDE SEQUENCE</scope>
</reference>
<dbReference type="Gene3D" id="2.120.10.30">
    <property type="entry name" value="TolB, C-terminal domain"/>
    <property type="match status" value="1"/>
</dbReference>
<proteinExistence type="inferred from homology"/>
<dbReference type="Pfam" id="PF08450">
    <property type="entry name" value="SGL"/>
    <property type="match status" value="1"/>
</dbReference>
<feature type="domain" description="SMP-30/Gluconolactonase/LRE-like region" evidence="2">
    <location>
        <begin position="14"/>
        <end position="258"/>
    </location>
</feature>
<name>A0A2P2CD92_9ZZZZ</name>
<protein>
    <recommendedName>
        <fullName evidence="2">SMP-30/Gluconolactonase/LRE-like region domain-containing protein</fullName>
    </recommendedName>
</protein>
<dbReference type="PRINTS" id="PR01790">
    <property type="entry name" value="SMP30FAMILY"/>
</dbReference>
<dbReference type="InterPro" id="IPR011042">
    <property type="entry name" value="6-blade_b-propeller_TolB-like"/>
</dbReference>
<evidence type="ECO:0000313" key="3">
    <source>
        <dbReference type="EMBL" id="CUR58922.1"/>
    </source>
</evidence>
<dbReference type="PANTHER" id="PTHR10907">
    <property type="entry name" value="REGUCALCIN"/>
    <property type="match status" value="1"/>
</dbReference>
<dbReference type="SUPFAM" id="SSF63829">
    <property type="entry name" value="Calcium-dependent phosphotriesterase"/>
    <property type="match status" value="1"/>
</dbReference>
<dbReference type="GO" id="GO:0005509">
    <property type="term" value="F:calcium ion binding"/>
    <property type="evidence" value="ECO:0007669"/>
    <property type="project" value="TreeGrafter"/>
</dbReference>
<evidence type="ECO:0000256" key="1">
    <source>
        <dbReference type="ARBA" id="ARBA00008853"/>
    </source>
</evidence>
<dbReference type="GO" id="GO:0019853">
    <property type="term" value="P:L-ascorbic acid biosynthetic process"/>
    <property type="evidence" value="ECO:0007669"/>
    <property type="project" value="TreeGrafter"/>
</dbReference>
<evidence type="ECO:0000259" key="2">
    <source>
        <dbReference type="Pfam" id="PF08450"/>
    </source>
</evidence>
<comment type="similarity">
    <text evidence="1">Belongs to the SMP-30/CGR1 family.</text>
</comment>
<accession>A0A2P2CD92</accession>
<dbReference type="InterPro" id="IPR005511">
    <property type="entry name" value="SMP-30"/>
</dbReference>
<organism evidence="3">
    <name type="scientific">metagenome</name>
    <dbReference type="NCBI Taxonomy" id="256318"/>
    <lineage>
        <taxon>unclassified sequences</taxon>
        <taxon>metagenomes</taxon>
    </lineage>
</organism>
<dbReference type="GO" id="GO:0004341">
    <property type="term" value="F:gluconolactonase activity"/>
    <property type="evidence" value="ECO:0007669"/>
    <property type="project" value="TreeGrafter"/>
</dbReference>
<dbReference type="PANTHER" id="PTHR10907:SF47">
    <property type="entry name" value="REGUCALCIN"/>
    <property type="match status" value="1"/>
</dbReference>
<dbReference type="AlphaFoldDB" id="A0A2P2CD92"/>
<dbReference type="EMBL" id="CZKA01000050">
    <property type="protein sequence ID" value="CUR58922.1"/>
    <property type="molecule type" value="Genomic_DNA"/>
</dbReference>
<gene>
    <name evidence="3" type="ORF">NOCA2540111</name>
</gene>
<dbReference type="InterPro" id="IPR013658">
    <property type="entry name" value="SGL"/>
</dbReference>